<dbReference type="Proteomes" id="UP000747542">
    <property type="component" value="Unassembled WGS sequence"/>
</dbReference>
<protein>
    <submittedName>
        <fullName evidence="1">Uncharacterized protein</fullName>
    </submittedName>
</protein>
<dbReference type="EMBL" id="JAHLQT010007950">
    <property type="protein sequence ID" value="KAG7174074.1"/>
    <property type="molecule type" value="Genomic_DNA"/>
</dbReference>
<name>A0A8J5T8S0_HOMAM</name>
<organism evidence="1 2">
    <name type="scientific">Homarus americanus</name>
    <name type="common">American lobster</name>
    <dbReference type="NCBI Taxonomy" id="6706"/>
    <lineage>
        <taxon>Eukaryota</taxon>
        <taxon>Metazoa</taxon>
        <taxon>Ecdysozoa</taxon>
        <taxon>Arthropoda</taxon>
        <taxon>Crustacea</taxon>
        <taxon>Multicrustacea</taxon>
        <taxon>Malacostraca</taxon>
        <taxon>Eumalacostraca</taxon>
        <taxon>Eucarida</taxon>
        <taxon>Decapoda</taxon>
        <taxon>Pleocyemata</taxon>
        <taxon>Astacidea</taxon>
        <taxon>Nephropoidea</taxon>
        <taxon>Nephropidae</taxon>
        <taxon>Homarus</taxon>
    </lineage>
</organism>
<sequence length="72" mass="7787">MNTISLQWADGPCLVRSSAPPLQRDVGVVMCRCPGSRCPTLGDTPAACDERVAAVMKILFTYDVGYGLRQLD</sequence>
<comment type="caution">
    <text evidence="1">The sequence shown here is derived from an EMBL/GenBank/DDBJ whole genome shotgun (WGS) entry which is preliminary data.</text>
</comment>
<evidence type="ECO:0000313" key="1">
    <source>
        <dbReference type="EMBL" id="KAG7174074.1"/>
    </source>
</evidence>
<gene>
    <name evidence="1" type="ORF">Hamer_G017799</name>
</gene>
<keyword evidence="2" id="KW-1185">Reference proteome</keyword>
<proteinExistence type="predicted"/>
<reference evidence="1" key="1">
    <citation type="journal article" date="2021" name="Sci. Adv.">
        <title>The American lobster genome reveals insights on longevity, neural, and immune adaptations.</title>
        <authorList>
            <person name="Polinski J.M."/>
            <person name="Zimin A.V."/>
            <person name="Clark K.F."/>
            <person name="Kohn A.B."/>
            <person name="Sadowski N."/>
            <person name="Timp W."/>
            <person name="Ptitsyn A."/>
            <person name="Khanna P."/>
            <person name="Romanova D.Y."/>
            <person name="Williams P."/>
            <person name="Greenwood S.J."/>
            <person name="Moroz L.L."/>
            <person name="Walt D.R."/>
            <person name="Bodnar A.G."/>
        </authorList>
    </citation>
    <scope>NUCLEOTIDE SEQUENCE</scope>
    <source>
        <strain evidence="1">GMGI-L3</strain>
    </source>
</reference>
<evidence type="ECO:0000313" key="2">
    <source>
        <dbReference type="Proteomes" id="UP000747542"/>
    </source>
</evidence>
<accession>A0A8J5T8S0</accession>
<dbReference type="AlphaFoldDB" id="A0A8J5T8S0"/>